<dbReference type="AlphaFoldDB" id="D3IVC6"/>
<accession>D3IVC6</accession>
<organism evidence="1">
    <name type="scientific">Phyllostachys edulis</name>
    <name type="common">Tortoise shell bamboo</name>
    <name type="synonym">Bambusa edulis</name>
    <dbReference type="NCBI Taxonomy" id="38705"/>
    <lineage>
        <taxon>Eukaryota</taxon>
        <taxon>Viridiplantae</taxon>
        <taxon>Streptophyta</taxon>
        <taxon>Embryophyta</taxon>
        <taxon>Tracheophyta</taxon>
        <taxon>Spermatophyta</taxon>
        <taxon>Magnoliopsida</taxon>
        <taxon>Liliopsida</taxon>
        <taxon>Poales</taxon>
        <taxon>Poaceae</taxon>
        <taxon>BOP clade</taxon>
        <taxon>Bambusoideae</taxon>
        <taxon>Arundinarodae</taxon>
        <taxon>Arundinarieae</taxon>
        <taxon>Arundinariinae</taxon>
        <taxon>Phyllostachys</taxon>
    </lineage>
</organism>
<feature type="non-terminal residue" evidence="1">
    <location>
        <position position="1"/>
    </location>
</feature>
<dbReference type="EMBL" id="GQ252805">
    <property type="protein sequence ID" value="ADB85266.1"/>
    <property type="molecule type" value="Genomic_DNA"/>
</dbReference>
<proteinExistence type="predicted"/>
<evidence type="ECO:0000313" key="1">
    <source>
        <dbReference type="EMBL" id="ADB85266.1"/>
    </source>
</evidence>
<reference evidence="1" key="1">
    <citation type="journal article" date="2010" name="J. Integr. Plant Biol.">
        <title>Insights into the bamboo genome: syntenic relationships to rice and sorghum.</title>
        <authorList>
            <person name="Gui Y.J."/>
            <person name="Zhou Y."/>
            <person name="Wang Y."/>
            <person name="Wang S."/>
            <person name="Wang S.Y."/>
            <person name="Hu Y."/>
            <person name="Bo S.P."/>
            <person name="Chen H."/>
            <person name="Zhou C.P."/>
            <person name="Ma N.X."/>
            <person name="Zhang T.Z."/>
            <person name="Fan L.J."/>
        </authorList>
    </citation>
    <scope>NUCLEOTIDE SEQUENCE</scope>
    <source>
        <tissue evidence="1">Shoot</tissue>
    </source>
</reference>
<dbReference type="SUPFAM" id="SSF56219">
    <property type="entry name" value="DNase I-like"/>
    <property type="match status" value="1"/>
</dbReference>
<dbReference type="InterPro" id="IPR036691">
    <property type="entry name" value="Endo/exonu/phosph_ase_sf"/>
</dbReference>
<name>D3IVC6_PHYED</name>
<protein>
    <submittedName>
        <fullName evidence="1">Putative retrotransposon protein</fullName>
    </submittedName>
</protein>
<sequence>ETKLENVDQVLALYLGGYRMHKFEQRPASNTRGGILLLWNDNYINVEAIQLEASSLSATITVKECSTVFHLTTVYGPSRDRDKSTFLEELK</sequence>